<evidence type="ECO:0000313" key="2">
    <source>
        <dbReference type="Proteomes" id="UP001152795"/>
    </source>
</evidence>
<dbReference type="GO" id="GO:0016020">
    <property type="term" value="C:membrane"/>
    <property type="evidence" value="ECO:0007669"/>
    <property type="project" value="TreeGrafter"/>
</dbReference>
<keyword evidence="2" id="KW-1185">Reference proteome</keyword>
<dbReference type="EMBL" id="CACRXK020006772">
    <property type="protein sequence ID" value="CAB4010402.1"/>
    <property type="molecule type" value="Genomic_DNA"/>
</dbReference>
<dbReference type="Proteomes" id="UP001152795">
    <property type="component" value="Unassembled WGS sequence"/>
</dbReference>
<gene>
    <name evidence="1" type="ORF">PACLA_8A027017</name>
</gene>
<dbReference type="PANTHER" id="PTHR10796">
    <property type="entry name" value="PATCHED-RELATED"/>
    <property type="match status" value="1"/>
</dbReference>
<reference evidence="1" key="1">
    <citation type="submission" date="2020-04" db="EMBL/GenBank/DDBJ databases">
        <authorList>
            <person name="Alioto T."/>
            <person name="Alioto T."/>
            <person name="Gomez Garrido J."/>
        </authorList>
    </citation>
    <scope>NUCLEOTIDE SEQUENCE</scope>
    <source>
        <strain evidence="1">A484AB</strain>
    </source>
</reference>
<sequence>MEKMWVPEKSQALKDKVWVEARFPEKFHSAVFILQHANVLTVESLRKMMEIHSRVVNITITSEGKKLFWTDMCFRVGGKCAMQSILELWLFKKAELEKNLTNEEIFCELEKRQTFSPYSNRPFSLERVVGGLTYKDGNISGARAFKASYAVESKLELDKSSGEEIDRRAIMWEKEFANILDEYDDVVYFTNTK</sequence>
<evidence type="ECO:0000313" key="1">
    <source>
        <dbReference type="EMBL" id="CAB4010402.1"/>
    </source>
</evidence>
<proteinExistence type="predicted"/>
<name>A0A6S7IYI9_PARCT</name>
<organism evidence="1 2">
    <name type="scientific">Paramuricea clavata</name>
    <name type="common">Red gorgonian</name>
    <name type="synonym">Violescent sea-whip</name>
    <dbReference type="NCBI Taxonomy" id="317549"/>
    <lineage>
        <taxon>Eukaryota</taxon>
        <taxon>Metazoa</taxon>
        <taxon>Cnidaria</taxon>
        <taxon>Anthozoa</taxon>
        <taxon>Octocorallia</taxon>
        <taxon>Malacalcyonacea</taxon>
        <taxon>Plexauridae</taxon>
        <taxon>Paramuricea</taxon>
    </lineage>
</organism>
<dbReference type="AlphaFoldDB" id="A0A6S7IYI9"/>
<comment type="caution">
    <text evidence="1">The sequence shown here is derived from an EMBL/GenBank/DDBJ whole genome shotgun (WGS) entry which is preliminary data.</text>
</comment>
<dbReference type="PANTHER" id="PTHR10796:SF130">
    <property type="entry name" value="PATCHED DOMAIN-CONTAINING PROTEIN 3-LIKE PROTEIN"/>
    <property type="match status" value="1"/>
</dbReference>
<dbReference type="InterPro" id="IPR051697">
    <property type="entry name" value="Patched_domain-protein"/>
</dbReference>
<accession>A0A6S7IYI9</accession>
<protein>
    <submittedName>
        <fullName evidence="1">Uncharacterized protein</fullName>
    </submittedName>
</protein>